<keyword evidence="10 18" id="KW-1015">Disulfide bond</keyword>
<dbReference type="InterPro" id="IPR050440">
    <property type="entry name" value="Laminin/Netrin_ECM"/>
</dbReference>
<feature type="disulfide bond" evidence="19">
    <location>
        <begin position="330"/>
        <end position="342"/>
    </location>
</feature>
<comment type="subunit">
    <text evidence="15">Interacts with LRRC4.</text>
</comment>
<dbReference type="FunFam" id="2.60.120.260:FF:000005">
    <property type="entry name" value="Netrin G1"/>
    <property type="match status" value="1"/>
</dbReference>
<comment type="subcellular location">
    <subcellularLocation>
        <location evidence="1">Cell membrane</location>
        <topology evidence="1">Lipid-anchor</topology>
        <topology evidence="1">GPI-anchor</topology>
        <orientation evidence="1">Extracellular side</orientation>
    </subcellularLocation>
</comment>
<dbReference type="Pfam" id="PF24973">
    <property type="entry name" value="EGF_LMN_ATRN"/>
    <property type="match status" value="1"/>
</dbReference>
<evidence type="ECO:0000259" key="21">
    <source>
        <dbReference type="PROSITE" id="PS50027"/>
    </source>
</evidence>
<dbReference type="Proteomes" id="UP000193380">
    <property type="component" value="Unassembled WGS sequence"/>
</dbReference>
<evidence type="ECO:0000259" key="22">
    <source>
        <dbReference type="PROSITE" id="PS51117"/>
    </source>
</evidence>
<keyword evidence="18" id="KW-0245">EGF-like domain</keyword>
<dbReference type="GO" id="GO:0098552">
    <property type="term" value="C:side of membrane"/>
    <property type="evidence" value="ECO:0007669"/>
    <property type="project" value="UniProtKB-KW"/>
</dbReference>
<keyword evidence="7" id="KW-0221">Differentiation</keyword>
<dbReference type="InterPro" id="IPR056863">
    <property type="entry name" value="LMN_ATRN_NET-like_EGF"/>
</dbReference>
<evidence type="ECO:0000256" key="16">
    <source>
        <dbReference type="ARBA" id="ARBA00068906"/>
    </source>
</evidence>
<keyword evidence="5" id="KW-0732">Signal</keyword>
<dbReference type="EMBL" id="FR904524">
    <property type="protein sequence ID" value="CDQ65974.1"/>
    <property type="molecule type" value="Genomic_DNA"/>
</dbReference>
<evidence type="ECO:0000256" key="1">
    <source>
        <dbReference type="ARBA" id="ARBA00004471"/>
    </source>
</evidence>
<evidence type="ECO:0000256" key="10">
    <source>
        <dbReference type="ARBA" id="ARBA00023157"/>
    </source>
</evidence>
<dbReference type="FunFam" id="2.10.25.10:FF:000439">
    <property type="entry name" value="Netrin G2"/>
    <property type="match status" value="1"/>
</dbReference>
<reference evidence="23" key="1">
    <citation type="journal article" date="2014" name="Nat. Commun.">
        <title>The rainbow trout genome provides novel insights into evolution after whole-genome duplication in vertebrates.</title>
        <authorList>
            <person name="Berthelot C."/>
            <person name="Brunet F."/>
            <person name="Chalopin D."/>
            <person name="Juanchich A."/>
            <person name="Bernard M."/>
            <person name="Noel B."/>
            <person name="Bento P."/>
            <person name="Da Silva C."/>
            <person name="Labadie K."/>
            <person name="Alberti A."/>
            <person name="Aury J.M."/>
            <person name="Louis A."/>
            <person name="Dehais P."/>
            <person name="Bardou P."/>
            <person name="Montfort J."/>
            <person name="Klopp C."/>
            <person name="Cabau C."/>
            <person name="Gaspin C."/>
            <person name="Thorgaard G.H."/>
            <person name="Boussaha M."/>
            <person name="Quillet E."/>
            <person name="Guyomard R."/>
            <person name="Galiana D."/>
            <person name="Bobe J."/>
            <person name="Volff J.N."/>
            <person name="Genet C."/>
            <person name="Wincker P."/>
            <person name="Jaillon O."/>
            <person name="Roest Crollius H."/>
            <person name="Guiguen Y."/>
        </authorList>
    </citation>
    <scope>NUCLEOTIDE SEQUENCE [LARGE SCALE GENOMIC DNA]</scope>
</reference>
<dbReference type="PROSITE" id="PS50026">
    <property type="entry name" value="EGF_3"/>
    <property type="match status" value="1"/>
</dbReference>
<evidence type="ECO:0000256" key="17">
    <source>
        <dbReference type="ARBA" id="ARBA00079146"/>
    </source>
</evidence>
<feature type="domain" description="Laminin N-terminal" evidence="22">
    <location>
        <begin position="1"/>
        <end position="244"/>
    </location>
</feature>
<feature type="domain" description="Laminin EGF-like" evidence="21">
    <location>
        <begin position="330"/>
        <end position="374"/>
    </location>
</feature>
<dbReference type="InterPro" id="IPR002049">
    <property type="entry name" value="LE_dom"/>
</dbReference>
<dbReference type="InterPro" id="IPR008211">
    <property type="entry name" value="Laminin_N"/>
</dbReference>
<sequence>MKEFVQIRVDPPGITCGNPPERFCTLENPYLCSDECDASNPDLAHPPQLMQDRERSGLITYWQTVTWSRYPEPLLANISLAWNKSLELTDDIQVTFEYGRPTMMVLDKSLDKGRTWQPYQFYADDCMEAFGMPAKRVQDLSATNVTRVICTEQYSRWVGSKNEKLLNMDSLYTRMESMKGLRDFFTFTNLRLRLLRPALGGTYRYQPGVSVTSMLASAPFGREACSVTVNTIRRAKTALAVRGASKPSHGNLDRTYPPPTDPPIPVILQGSGNCECYGHSNRCSYIDFINIVTCVSCKHNTRGQNCQHCRLGFFRNVSAELDDENVCIECNCNQLGSFHARCNDTGFCQCRDGSIGPKCEDCLPGYSWRQGCSPNVCDDEFLLCQNGGTCFQNQKCLCLPEYKGVLCEQLLCEGERGCSGASASYVSLAAMLSCLLANALLRIVTAC</sequence>
<dbReference type="FunFam" id="2.10.25.10:FF:000180">
    <property type="entry name" value="Netrin G2"/>
    <property type="match status" value="1"/>
</dbReference>
<feature type="disulfide bond" evidence="19">
    <location>
        <begin position="350"/>
        <end position="359"/>
    </location>
</feature>
<dbReference type="GO" id="GO:0009888">
    <property type="term" value="P:tissue development"/>
    <property type="evidence" value="ECO:0007669"/>
    <property type="project" value="TreeGrafter"/>
</dbReference>
<keyword evidence="11" id="KW-0325">Glycoprotein</keyword>
<accession>A0A060WLK7</accession>
<dbReference type="STRING" id="8022.A0A060WLK7"/>
<dbReference type="SMART" id="SM00136">
    <property type="entry name" value="LamNT"/>
    <property type="match status" value="1"/>
</dbReference>
<dbReference type="SMART" id="SM00180">
    <property type="entry name" value="EGF_Lam"/>
    <property type="match status" value="2"/>
</dbReference>
<comment type="function">
    <text evidence="14">Involved in controlling patterning and neuronal circuit formation at the laminar, cellular, subcellular and synaptic levels. Promotes neurite outgrowth of both axons and dendrites.</text>
</comment>
<evidence type="ECO:0000256" key="2">
    <source>
        <dbReference type="ARBA" id="ARBA00022473"/>
    </source>
</evidence>
<dbReference type="Gene3D" id="2.10.25.10">
    <property type="entry name" value="Laminin"/>
    <property type="match status" value="3"/>
</dbReference>
<reference evidence="23" key="2">
    <citation type="submission" date="2014-03" db="EMBL/GenBank/DDBJ databases">
        <authorList>
            <person name="Genoscope - CEA"/>
        </authorList>
    </citation>
    <scope>NUCLEOTIDE SEQUENCE</scope>
</reference>
<gene>
    <name evidence="23" type="ORF">GSONMT00074389001</name>
</gene>
<dbReference type="PaxDb" id="8022-A0A060WLK7"/>
<keyword evidence="13 19" id="KW-0424">Laminin EGF-like domain</keyword>
<evidence type="ECO:0000256" key="5">
    <source>
        <dbReference type="ARBA" id="ARBA00022729"/>
    </source>
</evidence>
<organism evidence="23 24">
    <name type="scientific">Oncorhynchus mykiss</name>
    <name type="common">Rainbow trout</name>
    <name type="synonym">Salmo gairdneri</name>
    <dbReference type="NCBI Taxonomy" id="8022"/>
    <lineage>
        <taxon>Eukaryota</taxon>
        <taxon>Metazoa</taxon>
        <taxon>Chordata</taxon>
        <taxon>Craniata</taxon>
        <taxon>Vertebrata</taxon>
        <taxon>Euteleostomi</taxon>
        <taxon>Actinopterygii</taxon>
        <taxon>Neopterygii</taxon>
        <taxon>Teleostei</taxon>
        <taxon>Protacanthopterygii</taxon>
        <taxon>Salmoniformes</taxon>
        <taxon>Salmonidae</taxon>
        <taxon>Salmoninae</taxon>
        <taxon>Oncorhynchus</taxon>
    </lineage>
</organism>
<evidence type="ECO:0000256" key="15">
    <source>
        <dbReference type="ARBA" id="ARBA00065506"/>
    </source>
</evidence>
<evidence type="ECO:0000256" key="6">
    <source>
        <dbReference type="ARBA" id="ARBA00022737"/>
    </source>
</evidence>
<dbReference type="CDD" id="cd00055">
    <property type="entry name" value="EGF_Lam"/>
    <property type="match status" value="2"/>
</dbReference>
<feature type="domain" description="EGF-like" evidence="20">
    <location>
        <begin position="373"/>
        <end position="408"/>
    </location>
</feature>
<feature type="disulfide bond" evidence="18">
    <location>
        <begin position="398"/>
        <end position="407"/>
    </location>
</feature>
<name>A0A060WLK7_ONCMY</name>
<dbReference type="SUPFAM" id="SSF57196">
    <property type="entry name" value="EGF/Laminin"/>
    <property type="match status" value="2"/>
</dbReference>
<dbReference type="GO" id="GO:0007409">
    <property type="term" value="P:axonogenesis"/>
    <property type="evidence" value="ECO:0007669"/>
    <property type="project" value="TreeGrafter"/>
</dbReference>
<evidence type="ECO:0000256" key="9">
    <source>
        <dbReference type="ARBA" id="ARBA00023136"/>
    </source>
</evidence>
<proteinExistence type="predicted"/>
<dbReference type="PROSITE" id="PS51117">
    <property type="entry name" value="LAMININ_NTER"/>
    <property type="match status" value="1"/>
</dbReference>
<comment type="caution">
    <text evidence="18">Lacks conserved residue(s) required for the propagation of feature annotation.</text>
</comment>
<dbReference type="PANTHER" id="PTHR10574:SF27">
    <property type="entry name" value="NETRIN-G2"/>
    <property type="match status" value="1"/>
</dbReference>
<keyword evidence="3" id="KW-1003">Cell membrane</keyword>
<dbReference type="GO" id="GO:0005886">
    <property type="term" value="C:plasma membrane"/>
    <property type="evidence" value="ECO:0007669"/>
    <property type="project" value="UniProtKB-SubCell"/>
</dbReference>
<evidence type="ECO:0000256" key="7">
    <source>
        <dbReference type="ARBA" id="ARBA00022782"/>
    </source>
</evidence>
<dbReference type="Pfam" id="PF00055">
    <property type="entry name" value="Laminin_N"/>
    <property type="match status" value="1"/>
</dbReference>
<dbReference type="Gene3D" id="2.60.120.260">
    <property type="entry name" value="Galactose-binding domain-like"/>
    <property type="match status" value="1"/>
</dbReference>
<keyword evidence="8" id="KW-0524">Neurogenesis</keyword>
<keyword evidence="9" id="KW-0472">Membrane</keyword>
<evidence type="ECO:0000259" key="20">
    <source>
        <dbReference type="PROSITE" id="PS50026"/>
    </source>
</evidence>
<evidence type="ECO:0000256" key="11">
    <source>
        <dbReference type="ARBA" id="ARBA00023180"/>
    </source>
</evidence>
<evidence type="ECO:0000256" key="8">
    <source>
        <dbReference type="ARBA" id="ARBA00022902"/>
    </source>
</evidence>
<dbReference type="AlphaFoldDB" id="A0A060WLK7"/>
<dbReference type="PROSITE" id="PS01248">
    <property type="entry name" value="EGF_LAM_1"/>
    <property type="match status" value="1"/>
</dbReference>
<keyword evidence="4" id="KW-0336">GPI-anchor</keyword>
<dbReference type="PANTHER" id="PTHR10574">
    <property type="entry name" value="NETRIN/LAMININ-RELATED"/>
    <property type="match status" value="1"/>
</dbReference>
<keyword evidence="6" id="KW-0677">Repeat</keyword>
<dbReference type="InterPro" id="IPR000742">
    <property type="entry name" value="EGF"/>
</dbReference>
<keyword evidence="2" id="KW-0217">Developmental protein</keyword>
<dbReference type="PROSITE" id="PS00022">
    <property type="entry name" value="EGF_1"/>
    <property type="match status" value="1"/>
</dbReference>
<dbReference type="GO" id="GO:0009887">
    <property type="term" value="P:animal organ morphogenesis"/>
    <property type="evidence" value="ECO:0007669"/>
    <property type="project" value="TreeGrafter"/>
</dbReference>
<dbReference type="PROSITE" id="PS50027">
    <property type="entry name" value="EGF_LAM_2"/>
    <property type="match status" value="1"/>
</dbReference>
<dbReference type="Pfam" id="PF00053">
    <property type="entry name" value="EGF_laminin"/>
    <property type="match status" value="1"/>
</dbReference>
<evidence type="ECO:0000256" key="18">
    <source>
        <dbReference type="PROSITE-ProRule" id="PRU00076"/>
    </source>
</evidence>
<evidence type="ECO:0000256" key="12">
    <source>
        <dbReference type="ARBA" id="ARBA00023288"/>
    </source>
</evidence>
<evidence type="ECO:0000256" key="13">
    <source>
        <dbReference type="ARBA" id="ARBA00023292"/>
    </source>
</evidence>
<evidence type="ECO:0000313" key="23">
    <source>
        <dbReference type="EMBL" id="CDQ65974.1"/>
    </source>
</evidence>
<evidence type="ECO:0000313" key="24">
    <source>
        <dbReference type="Proteomes" id="UP000193380"/>
    </source>
</evidence>
<evidence type="ECO:0000256" key="14">
    <source>
        <dbReference type="ARBA" id="ARBA00055052"/>
    </source>
</evidence>
<keyword evidence="12" id="KW-0449">Lipoprotein</keyword>
<evidence type="ECO:0000256" key="19">
    <source>
        <dbReference type="PROSITE-ProRule" id="PRU00460"/>
    </source>
</evidence>
<dbReference type="FunFam" id="2.10.25.10:FF:000112">
    <property type="entry name" value="Netrin G1"/>
    <property type="match status" value="1"/>
</dbReference>
<protein>
    <recommendedName>
        <fullName evidence="16">Netrin-G2</fullName>
    </recommendedName>
    <alternativeName>
        <fullName evidence="17">Laminet-2</fullName>
    </alternativeName>
</protein>
<evidence type="ECO:0000256" key="3">
    <source>
        <dbReference type="ARBA" id="ARBA00022475"/>
    </source>
</evidence>
<evidence type="ECO:0000256" key="4">
    <source>
        <dbReference type="ARBA" id="ARBA00022622"/>
    </source>
</evidence>